<comment type="caution">
    <text evidence="2">The sequence shown here is derived from an EMBL/GenBank/DDBJ whole genome shotgun (WGS) entry which is preliminary data.</text>
</comment>
<organism evidence="2 3">
    <name type="scientific">Streptomyces clavifer</name>
    <dbReference type="NCBI Taxonomy" id="68188"/>
    <lineage>
        <taxon>Bacteria</taxon>
        <taxon>Bacillati</taxon>
        <taxon>Actinomycetota</taxon>
        <taxon>Actinomycetes</taxon>
        <taxon>Kitasatosporales</taxon>
        <taxon>Streptomycetaceae</taxon>
        <taxon>Streptomyces</taxon>
    </lineage>
</organism>
<dbReference type="Proteomes" id="UP001519311">
    <property type="component" value="Unassembled WGS sequence"/>
</dbReference>
<proteinExistence type="predicted"/>
<gene>
    <name evidence="2" type="ORF">JOF59_006278</name>
</gene>
<accession>A0ABS4VIN0</accession>
<reference evidence="2 3" key="1">
    <citation type="submission" date="2021-03" db="EMBL/GenBank/DDBJ databases">
        <title>Sequencing the genomes of 1000 actinobacteria strains.</title>
        <authorList>
            <person name="Klenk H.-P."/>
        </authorList>
    </citation>
    <scope>NUCLEOTIDE SEQUENCE [LARGE SCALE GENOMIC DNA]</scope>
    <source>
        <strain evidence="2 3">DSM 40843</strain>
    </source>
</reference>
<evidence type="ECO:0000313" key="3">
    <source>
        <dbReference type="Proteomes" id="UP001519311"/>
    </source>
</evidence>
<evidence type="ECO:0000313" key="2">
    <source>
        <dbReference type="EMBL" id="MBP2363786.1"/>
    </source>
</evidence>
<protein>
    <submittedName>
        <fullName evidence="2">Uncharacterized protein</fullName>
    </submittedName>
</protein>
<feature type="region of interest" description="Disordered" evidence="1">
    <location>
        <begin position="25"/>
        <end position="63"/>
    </location>
</feature>
<evidence type="ECO:0000256" key="1">
    <source>
        <dbReference type="SAM" id="MobiDB-lite"/>
    </source>
</evidence>
<sequence>MAVGDEAGGEAEEGFVDIIASLPADAETSEAVEPGDGALDNPSVNTEARTVGDAAAGDDGFDAPSPDQAAVLVVVVTAVPE</sequence>
<keyword evidence="3" id="KW-1185">Reference proteome</keyword>
<name>A0ABS4VIN0_9ACTN</name>
<dbReference type="EMBL" id="JAGINS010000002">
    <property type="protein sequence ID" value="MBP2363786.1"/>
    <property type="molecule type" value="Genomic_DNA"/>
</dbReference>